<dbReference type="Pfam" id="PF00586">
    <property type="entry name" value="AIRS"/>
    <property type="match status" value="2"/>
</dbReference>
<evidence type="ECO:0000313" key="12">
    <source>
        <dbReference type="EMBL" id="GAF25256.1"/>
    </source>
</evidence>
<evidence type="ECO:0000259" key="10">
    <source>
        <dbReference type="Pfam" id="PF02769"/>
    </source>
</evidence>
<evidence type="ECO:0000256" key="1">
    <source>
        <dbReference type="ARBA" id="ARBA00022490"/>
    </source>
</evidence>
<comment type="function">
    <text evidence="8">Part of the phosphoribosylformylglycinamidine synthase complex involved in the purines biosynthetic pathway. Catalyzes the ATP-dependent conversion of formylglycinamide ribonucleotide (FGAR) and glutamine to yield formylglycinamidine ribonucleotide (FGAM) and glutamate. The FGAM synthase complex is composed of three subunits. PurQ produces an ammonia molecule by converting glutamine to glutamate. PurL transfers the ammonia molecule to FGAR to form FGAM in an ATP-dependent manner. PurS interacts with PurQ and PurL and is thought to assist in the transfer of the ammonia molecule from PurQ to PurL.</text>
</comment>
<dbReference type="InterPro" id="IPR010074">
    <property type="entry name" value="PRibForGlyAmidine_synth_PurL"/>
</dbReference>
<evidence type="ECO:0000256" key="8">
    <source>
        <dbReference type="HAMAP-Rule" id="MF_00420"/>
    </source>
</evidence>
<dbReference type="FunFam" id="3.30.1330.10:FF:000004">
    <property type="entry name" value="Phosphoribosylformylglycinamidine synthase subunit PurL"/>
    <property type="match status" value="1"/>
</dbReference>
<feature type="binding site" evidence="8">
    <location>
        <position position="547"/>
    </location>
    <ligand>
        <name>ATP</name>
        <dbReference type="ChEBI" id="CHEBI:30616"/>
    </ligand>
</feature>
<dbReference type="HAMAP" id="MF_00420">
    <property type="entry name" value="PurL_2"/>
    <property type="match status" value="1"/>
</dbReference>
<evidence type="ECO:0000256" key="4">
    <source>
        <dbReference type="ARBA" id="ARBA00022741"/>
    </source>
</evidence>
<feature type="domain" description="PurM-like N-terminal" evidence="9">
    <location>
        <begin position="88"/>
        <end position="203"/>
    </location>
</feature>
<comment type="catalytic activity">
    <reaction evidence="8">
        <text>N(2)-formyl-N(1)-(5-phospho-beta-D-ribosyl)glycinamide + L-glutamine + ATP + H2O = 2-formamido-N(1)-(5-O-phospho-beta-D-ribosyl)acetamidine + L-glutamate + ADP + phosphate + H(+)</text>
        <dbReference type="Rhea" id="RHEA:17129"/>
        <dbReference type="ChEBI" id="CHEBI:15377"/>
        <dbReference type="ChEBI" id="CHEBI:15378"/>
        <dbReference type="ChEBI" id="CHEBI:29985"/>
        <dbReference type="ChEBI" id="CHEBI:30616"/>
        <dbReference type="ChEBI" id="CHEBI:43474"/>
        <dbReference type="ChEBI" id="CHEBI:58359"/>
        <dbReference type="ChEBI" id="CHEBI:147286"/>
        <dbReference type="ChEBI" id="CHEBI:147287"/>
        <dbReference type="ChEBI" id="CHEBI:456216"/>
        <dbReference type="EC" id="6.3.5.3"/>
    </reaction>
</comment>
<feature type="domain" description="PurM-like C-terminal" evidence="10">
    <location>
        <begin position="216"/>
        <end position="365"/>
    </location>
</feature>
<keyword evidence="6 8" id="KW-0067">ATP-binding</keyword>
<dbReference type="Proteomes" id="UP000063718">
    <property type="component" value="Unassembled WGS sequence"/>
</dbReference>
<dbReference type="NCBIfam" id="NF002290">
    <property type="entry name" value="PRK01213.1"/>
    <property type="match status" value="1"/>
</dbReference>
<comment type="similarity">
    <text evidence="8">Belongs to the FGAMS family.</text>
</comment>
<comment type="subunit">
    <text evidence="8">Monomer. Part of the FGAM synthase complex composed of 1 PurL, 1 PurQ and 2 PurS subunits.</text>
</comment>
<comment type="caution">
    <text evidence="8">Lacks conserved residue(s) required for the propagation of feature annotation.</text>
</comment>
<feature type="binding site" evidence="8">
    <location>
        <position position="548"/>
    </location>
    <ligand>
        <name>Mg(2+)</name>
        <dbReference type="ChEBI" id="CHEBI:18420"/>
        <label>1</label>
    </ligand>
</feature>
<dbReference type="Pfam" id="PF02769">
    <property type="entry name" value="AIRS_C"/>
    <property type="match status" value="2"/>
</dbReference>
<evidence type="ECO:0000256" key="7">
    <source>
        <dbReference type="ARBA" id="ARBA00022842"/>
    </source>
</evidence>
<feature type="binding site" evidence="8">
    <location>
        <position position="66"/>
    </location>
    <ligand>
        <name>ATP</name>
        <dbReference type="ChEBI" id="CHEBI:30616"/>
    </ligand>
</feature>
<evidence type="ECO:0000256" key="5">
    <source>
        <dbReference type="ARBA" id="ARBA00022755"/>
    </source>
</evidence>
<accession>A0A0S6UBF3</accession>
<dbReference type="InterPro" id="IPR036921">
    <property type="entry name" value="PurM-like_N_sf"/>
</dbReference>
<evidence type="ECO:0000259" key="11">
    <source>
        <dbReference type="Pfam" id="PF18072"/>
    </source>
</evidence>
<feature type="domain" description="Phosphoribosylformylglycinamidine synthase linker" evidence="11">
    <location>
        <begin position="26"/>
        <end position="67"/>
    </location>
</feature>
<dbReference type="InterPro" id="IPR041609">
    <property type="entry name" value="PurL_linker"/>
</dbReference>
<dbReference type="GO" id="GO:0004642">
    <property type="term" value="F:phosphoribosylformylglycinamidine synthase activity"/>
    <property type="evidence" value="ECO:0007669"/>
    <property type="project" value="UniProtKB-UniRule"/>
</dbReference>
<keyword evidence="1 8" id="KW-0963">Cytoplasm</keyword>
<feature type="binding site" evidence="8">
    <location>
        <position position="550"/>
    </location>
    <ligand>
        <name>substrate</name>
    </ligand>
</feature>
<dbReference type="PANTHER" id="PTHR43555:SF1">
    <property type="entry name" value="PHOSPHORIBOSYLFORMYLGLYCINAMIDINE SYNTHASE SUBUNIT PURL"/>
    <property type="match status" value="1"/>
</dbReference>
<keyword evidence="7 8" id="KW-0460">Magnesium</keyword>
<keyword evidence="4 8" id="KW-0547">Nucleotide-binding</keyword>
<name>A0A0S6UBF3_NEOTH</name>
<feature type="binding site" evidence="8">
    <location>
        <begin position="108"/>
        <end position="111"/>
    </location>
    <ligand>
        <name>substrate</name>
    </ligand>
</feature>
<dbReference type="CDD" id="cd02203">
    <property type="entry name" value="PurL_repeat1"/>
    <property type="match status" value="1"/>
</dbReference>
<dbReference type="SUPFAM" id="SSF56042">
    <property type="entry name" value="PurM C-terminal domain-like"/>
    <property type="match status" value="2"/>
</dbReference>
<organism evidence="12">
    <name type="scientific">Moorella thermoacetica Y72</name>
    <dbReference type="NCBI Taxonomy" id="1325331"/>
    <lineage>
        <taxon>Bacteria</taxon>
        <taxon>Bacillati</taxon>
        <taxon>Bacillota</taxon>
        <taxon>Clostridia</taxon>
        <taxon>Neomoorellales</taxon>
        <taxon>Neomoorellaceae</taxon>
        <taxon>Neomoorella</taxon>
    </lineage>
</organism>
<feature type="binding site" evidence="8">
    <location>
        <position position="254"/>
    </location>
    <ligand>
        <name>substrate</name>
    </ligand>
</feature>
<dbReference type="PIRSF" id="PIRSF001587">
    <property type="entry name" value="FGAM_synthase_II"/>
    <property type="match status" value="1"/>
</dbReference>
<evidence type="ECO:0000256" key="3">
    <source>
        <dbReference type="ARBA" id="ARBA00022723"/>
    </source>
</evidence>
<dbReference type="GO" id="GO:0005737">
    <property type="term" value="C:cytoplasm"/>
    <property type="evidence" value="ECO:0007669"/>
    <property type="project" value="UniProtKB-SubCell"/>
</dbReference>
<dbReference type="InterPro" id="IPR016188">
    <property type="entry name" value="PurM-like_N"/>
</dbReference>
<dbReference type="EMBL" id="DF238840">
    <property type="protein sequence ID" value="GAF25256.1"/>
    <property type="molecule type" value="Genomic_DNA"/>
</dbReference>
<feature type="active site" description="Proton acceptor" evidence="8">
    <location>
        <position position="109"/>
    </location>
</feature>
<keyword evidence="5 8" id="KW-0658">Purine biosynthesis</keyword>
<dbReference type="Gene3D" id="3.90.650.10">
    <property type="entry name" value="PurM-like C-terminal domain"/>
    <property type="match status" value="2"/>
</dbReference>
<dbReference type="InterPro" id="IPR010918">
    <property type="entry name" value="PurM-like_C_dom"/>
</dbReference>
<feature type="binding site" evidence="8">
    <location>
        <position position="131"/>
    </location>
    <ligand>
        <name>Mg(2+)</name>
        <dbReference type="ChEBI" id="CHEBI:18420"/>
        <label>2</label>
    </ligand>
</feature>
<feature type="binding site" evidence="8">
    <location>
        <position position="107"/>
    </location>
    <ligand>
        <name>Mg(2+)</name>
        <dbReference type="ChEBI" id="CHEBI:18420"/>
        <label>1</label>
    </ligand>
</feature>
<dbReference type="CDD" id="cd02204">
    <property type="entry name" value="PurL_repeat2"/>
    <property type="match status" value="1"/>
</dbReference>
<evidence type="ECO:0000256" key="6">
    <source>
        <dbReference type="ARBA" id="ARBA00022840"/>
    </source>
</evidence>
<dbReference type="NCBIfam" id="TIGR01736">
    <property type="entry name" value="FGAM_synth_II"/>
    <property type="match status" value="1"/>
</dbReference>
<feature type="binding site" evidence="8">
    <location>
        <position position="510"/>
    </location>
    <ligand>
        <name>ATP</name>
        <dbReference type="ChEBI" id="CHEBI:30616"/>
    </ligand>
</feature>
<dbReference type="GO" id="GO:0006189">
    <property type="term" value="P:'de novo' IMP biosynthetic process"/>
    <property type="evidence" value="ECO:0007669"/>
    <property type="project" value="UniProtKB-UniRule"/>
</dbReference>
<dbReference type="EC" id="6.3.5.3" evidence="8"/>
<feature type="domain" description="PurM-like C-terminal" evidence="10">
    <location>
        <begin position="585"/>
        <end position="719"/>
    </location>
</feature>
<dbReference type="AlphaFoldDB" id="A0A0S6UBF3"/>
<dbReference type="UniPathway" id="UPA00074">
    <property type="reaction ID" value="UER00128"/>
</dbReference>
<keyword evidence="2 8" id="KW-0436">Ligase</keyword>
<dbReference type="GO" id="GO:0000287">
    <property type="term" value="F:magnesium ion binding"/>
    <property type="evidence" value="ECO:0007669"/>
    <property type="project" value="UniProtKB-UniRule"/>
</dbReference>
<feature type="domain" description="PurM-like N-terminal" evidence="9">
    <location>
        <begin position="453"/>
        <end position="571"/>
    </location>
</feature>
<feature type="binding site" evidence="8">
    <location>
        <position position="282"/>
    </location>
    <ligand>
        <name>Mg(2+)</name>
        <dbReference type="ChEBI" id="CHEBI:18420"/>
        <label>2</label>
    </ligand>
</feature>
<reference evidence="12" key="1">
    <citation type="journal article" date="2014" name="Gene">
        <title>Genome-guided analysis of transformation efficiency and carbon dioxide assimilation by Moorella thermoacetica Y72.</title>
        <authorList>
            <person name="Tsukahara K."/>
            <person name="Kita A."/>
            <person name="Nakashimada Y."/>
            <person name="Hoshino T."/>
            <person name="Murakami K."/>
        </authorList>
    </citation>
    <scope>NUCLEOTIDE SEQUENCE [LARGE SCALE GENOMIC DNA]</scope>
    <source>
        <strain evidence="12">Y72</strain>
    </source>
</reference>
<feature type="binding site" evidence="8">
    <location>
        <begin position="326"/>
        <end position="328"/>
    </location>
    <ligand>
        <name>substrate</name>
    </ligand>
</feature>
<comment type="pathway">
    <text evidence="8">Purine metabolism; IMP biosynthesis via de novo pathway; 5-amino-1-(5-phospho-D-ribosyl)imidazole from N(2)-formyl-N(1)-(5-phospho-D-ribosyl)glycinamide: step 1/2.</text>
</comment>
<evidence type="ECO:0000259" key="9">
    <source>
        <dbReference type="Pfam" id="PF00586"/>
    </source>
</evidence>
<dbReference type="SUPFAM" id="SSF55326">
    <property type="entry name" value="PurM N-terminal domain-like"/>
    <property type="match status" value="2"/>
</dbReference>
<comment type="subcellular location">
    <subcellularLocation>
        <location evidence="8">Cytoplasm</location>
    </subcellularLocation>
</comment>
<dbReference type="GO" id="GO:0005524">
    <property type="term" value="F:ATP binding"/>
    <property type="evidence" value="ECO:0007669"/>
    <property type="project" value="UniProtKB-UniRule"/>
</dbReference>
<feature type="active site" evidence="8">
    <location>
        <position position="63"/>
    </location>
</feature>
<dbReference type="InterPro" id="IPR036676">
    <property type="entry name" value="PurM-like_C_sf"/>
</dbReference>
<feature type="binding site" evidence="8">
    <location>
        <position position="130"/>
    </location>
    <ligand>
        <name>substrate</name>
    </ligand>
</feature>
<proteinExistence type="inferred from homology"/>
<dbReference type="Gene3D" id="3.30.1330.10">
    <property type="entry name" value="PurM-like, N-terminal domain"/>
    <property type="match status" value="2"/>
</dbReference>
<sequence>MVATAGNCWRPLLTGGRGESALEPEIYRRMGLTDAEFEKVKAILGREPNYVELGMFAVMWSEHCGYKSSRPVLKLFPTKAPWVLQGPGENAGIVDIGDGQAVVFKIESHNHPSAIEPFQGAATGVGGIVRDIFAMGARPIAVLNSLRFGPLDDSRTRYLMGGVVGGIAFYGNCLGLPTVAGEVYFEPSYACNPLVNVMAVGLIEQKNIRRGTAAGVGNAVMLIGARTGRDGIHGATFASEELSEASEERRPSVQVGDPFREKLLIEACLEIINEDLIIGMQDMGAAGITSSSCEMAARAGTGMEIDIALVPRREEGMTPYEVMLSESQERMLLVPKKGAEERIRAICRRWGLEAVIIGRVTGDGLMRIMENGRVVAEVPAKALTDQCPVYERERRRPAYLDEVRQRDLSRLPEPEDYGRVLLGLLAAPNLASKEWVYRQYDYMVRTDTVAGPGGDAAILRVKGTSKGLALTVDGNGRYCYLDPERGGAIAVAEAARNLACVGARPLAITDCLNFGNPEKPEVAWQFYQAVRGMSRACEVLRTPVTGGNVSFYNETESGAIYPTPVVGMVGLLPDIEKRCGMGFRREGDLLILMGETYPEIGGSEYLATFHGLVAGEPPALDLEREKAVQALVREVIAAGLATAAHDCAEGGLVVALAESALAGGLGAEVELASDLRPDFLLFSESQSRILLAVAPEARDRVLDLAREKGVRASVIGRCGGHSLAVRINGRTLFNLSLEEMGKQWRESIPVLMAR</sequence>
<keyword evidence="3 8" id="KW-0479">Metal-binding</keyword>
<gene>
    <name evidence="8" type="primary">purL</name>
    <name evidence="12" type="ORF">MTY_0586</name>
</gene>
<dbReference type="PANTHER" id="PTHR43555">
    <property type="entry name" value="PHOSPHORIBOSYLFORMYLGLYCINAMIDINE SYNTHASE SUBUNIT PURL"/>
    <property type="match status" value="1"/>
</dbReference>
<protein>
    <recommendedName>
        <fullName evidence="8">Phosphoribosylformylglycinamidine synthase subunit PurL</fullName>
        <shortName evidence="8">FGAM synthase</shortName>
        <ecNumber evidence="8">6.3.5.3</ecNumber>
    </recommendedName>
    <alternativeName>
        <fullName evidence="8">Formylglycinamide ribonucleotide amidotransferase subunit II</fullName>
        <shortName evidence="8">FGAR amidotransferase II</shortName>
        <shortName evidence="8">FGAR-AT II</shortName>
    </alternativeName>
    <alternativeName>
        <fullName evidence="8">Glutamine amidotransferase PurL</fullName>
    </alternativeName>
    <alternativeName>
        <fullName evidence="8">Phosphoribosylformylglycinamidine synthase subunit II</fullName>
    </alternativeName>
</protein>
<evidence type="ECO:0000256" key="2">
    <source>
        <dbReference type="ARBA" id="ARBA00022598"/>
    </source>
</evidence>
<dbReference type="Pfam" id="PF18072">
    <property type="entry name" value="FGAR-AT_linker"/>
    <property type="match status" value="1"/>
</dbReference>
<feature type="binding site" evidence="8">
    <location>
        <position position="105"/>
    </location>
    <ligand>
        <name>ATP</name>
        <dbReference type="ChEBI" id="CHEBI:30616"/>
    </ligand>
</feature>